<feature type="compositionally biased region" description="Polar residues" evidence="1">
    <location>
        <begin position="217"/>
        <end position="228"/>
    </location>
</feature>
<organism evidence="3 4">
    <name type="scientific">Paragonimus westermani</name>
    <dbReference type="NCBI Taxonomy" id="34504"/>
    <lineage>
        <taxon>Eukaryota</taxon>
        <taxon>Metazoa</taxon>
        <taxon>Spiralia</taxon>
        <taxon>Lophotrochozoa</taxon>
        <taxon>Platyhelminthes</taxon>
        <taxon>Trematoda</taxon>
        <taxon>Digenea</taxon>
        <taxon>Plagiorchiida</taxon>
        <taxon>Troglotremata</taxon>
        <taxon>Troglotrematidae</taxon>
        <taxon>Paragonimus</taxon>
    </lineage>
</organism>
<accession>A0A5J4NXM8</accession>
<feature type="region of interest" description="Disordered" evidence="1">
    <location>
        <begin position="217"/>
        <end position="236"/>
    </location>
</feature>
<name>A0A5J4NXM8_9TREM</name>
<dbReference type="EMBL" id="QNGE01000463">
    <property type="protein sequence ID" value="KAA3680365.1"/>
    <property type="molecule type" value="Genomic_DNA"/>
</dbReference>
<protein>
    <recommendedName>
        <fullName evidence="5">MARVEL domain-containing protein</fullName>
    </recommendedName>
</protein>
<reference evidence="3 4" key="1">
    <citation type="journal article" date="2019" name="Gigascience">
        <title>Whole-genome sequence of the oriental lung fluke Paragonimus westermani.</title>
        <authorList>
            <person name="Oey H."/>
            <person name="Zakrzewski M."/>
            <person name="Narain K."/>
            <person name="Devi K.R."/>
            <person name="Agatsuma T."/>
            <person name="Nawaratna S."/>
            <person name="Gobert G.N."/>
            <person name="Jones M.K."/>
            <person name="Ragan M.A."/>
            <person name="McManus D.P."/>
            <person name="Krause L."/>
        </authorList>
    </citation>
    <scope>NUCLEOTIDE SEQUENCE [LARGE SCALE GENOMIC DNA]</scope>
    <source>
        <strain evidence="3 4">IND2009</strain>
    </source>
</reference>
<comment type="caution">
    <text evidence="3">The sequence shown here is derived from an EMBL/GenBank/DDBJ whole genome shotgun (WGS) entry which is preliminary data.</text>
</comment>
<evidence type="ECO:0008006" key="5">
    <source>
        <dbReference type="Google" id="ProtNLM"/>
    </source>
</evidence>
<keyword evidence="2" id="KW-1133">Transmembrane helix</keyword>
<evidence type="ECO:0000313" key="3">
    <source>
        <dbReference type="EMBL" id="KAA3680365.1"/>
    </source>
</evidence>
<proteinExistence type="predicted"/>
<keyword evidence="2" id="KW-0472">Membrane</keyword>
<dbReference type="AlphaFoldDB" id="A0A5J4NXM8"/>
<feature type="transmembrane region" description="Helical" evidence="2">
    <location>
        <begin position="114"/>
        <end position="141"/>
    </location>
</feature>
<keyword evidence="4" id="KW-1185">Reference proteome</keyword>
<dbReference type="Proteomes" id="UP000324629">
    <property type="component" value="Unassembled WGS sequence"/>
</dbReference>
<keyword evidence="2" id="KW-0812">Transmembrane</keyword>
<feature type="transmembrane region" description="Helical" evidence="2">
    <location>
        <begin position="9"/>
        <end position="33"/>
    </location>
</feature>
<evidence type="ECO:0000256" key="1">
    <source>
        <dbReference type="SAM" id="MobiDB-lite"/>
    </source>
</evidence>
<gene>
    <name evidence="3" type="ORF">DEA37_0013780</name>
</gene>
<feature type="transmembrane region" description="Helical" evidence="2">
    <location>
        <begin position="83"/>
        <end position="102"/>
    </location>
</feature>
<feature type="transmembrane region" description="Helical" evidence="2">
    <location>
        <begin position="53"/>
        <end position="71"/>
    </location>
</feature>
<sequence>MQKIAVQRAVYHITSGLICLLVGVALCILQILFTHDVLSSNHWSWPNDLLPTGYITASAVTVPAVLAMAAGCTQSRKCLTVSLVLYVCSLIICLAVAASGFVQYEEFREGQLSIFTLAAIDLGAGVLCLVHMAVACADLCYCCAVKNTSSVPNLQSSVTQQPLPRDSQQLGSLPFLGYVKTQQQKIPGKNPMVSNTITTHHQPFGGVVIPGYQHHLNPTVSSKSSTEATAPPPYEM</sequence>
<evidence type="ECO:0000256" key="2">
    <source>
        <dbReference type="SAM" id="Phobius"/>
    </source>
</evidence>
<evidence type="ECO:0000313" key="4">
    <source>
        <dbReference type="Proteomes" id="UP000324629"/>
    </source>
</evidence>